<dbReference type="CDD" id="cd07765">
    <property type="entry name" value="KRAB_A-box"/>
    <property type="match status" value="1"/>
</dbReference>
<protein>
    <submittedName>
        <fullName evidence="3">Zinc finger protein 12 isoform X3</fullName>
    </submittedName>
</protein>
<dbReference type="InterPro" id="IPR036051">
    <property type="entry name" value="KRAB_dom_sf"/>
</dbReference>
<dbReference type="InterPro" id="IPR050169">
    <property type="entry name" value="Krueppel_C2H2_ZnF"/>
</dbReference>
<dbReference type="SMART" id="SM00349">
    <property type="entry name" value="KRAB"/>
    <property type="match status" value="1"/>
</dbReference>
<dbReference type="RefSeq" id="XP_070423470.1">
    <property type="nucleotide sequence ID" value="XM_070567369.1"/>
</dbReference>
<name>A0ABM4K5K3_EQUPR</name>
<feature type="domain" description="KRAB" evidence="1">
    <location>
        <begin position="31"/>
        <end position="102"/>
    </location>
</feature>
<accession>A0ABM4K5K3</accession>
<dbReference type="PANTHER" id="PTHR23232">
    <property type="entry name" value="KRAB DOMAIN C2H2 ZINC FINGER"/>
    <property type="match status" value="1"/>
</dbReference>
<evidence type="ECO:0000313" key="2">
    <source>
        <dbReference type="Proteomes" id="UP001652662"/>
    </source>
</evidence>
<evidence type="ECO:0000313" key="3">
    <source>
        <dbReference type="RefSeq" id="XP_070423470.1"/>
    </source>
</evidence>
<keyword evidence="2" id="KW-1185">Reference proteome</keyword>
<dbReference type="GeneID" id="103562797"/>
<dbReference type="PROSITE" id="PS50805">
    <property type="entry name" value="KRAB"/>
    <property type="match status" value="1"/>
</dbReference>
<dbReference type="Proteomes" id="UP001652662">
    <property type="component" value="Chromosome 12"/>
</dbReference>
<dbReference type="SUPFAM" id="SSF109640">
    <property type="entry name" value="KRAB domain (Kruppel-associated box)"/>
    <property type="match status" value="1"/>
</dbReference>
<sequence>MSESRRGLPPLSQSSTFFQEQQKMNTPLGPVSFKDVAVDFTQEEWQQLDPEQKTTYRDVMLENYSHLVSLGCHIIKPEVIIKLEQGEEPWIVEGEFLLQSCPVLCMAVQ</sequence>
<dbReference type="PANTHER" id="PTHR23232:SF117">
    <property type="entry name" value="KRAB DOMAIN-CONTAINING PROTEIN"/>
    <property type="match status" value="1"/>
</dbReference>
<evidence type="ECO:0000259" key="1">
    <source>
        <dbReference type="PROSITE" id="PS50805"/>
    </source>
</evidence>
<reference evidence="3" key="1">
    <citation type="submission" date="2025-08" db="UniProtKB">
        <authorList>
            <consortium name="RefSeq"/>
        </authorList>
    </citation>
    <scope>IDENTIFICATION</scope>
    <source>
        <tissue evidence="3">Blood</tissue>
    </source>
</reference>
<dbReference type="Pfam" id="PF01352">
    <property type="entry name" value="KRAB"/>
    <property type="match status" value="1"/>
</dbReference>
<organism evidence="2 3">
    <name type="scientific">Equus przewalskii</name>
    <name type="common">Przewalski's horse</name>
    <name type="synonym">Equus caballus przewalskii</name>
    <dbReference type="NCBI Taxonomy" id="9798"/>
    <lineage>
        <taxon>Eukaryota</taxon>
        <taxon>Metazoa</taxon>
        <taxon>Chordata</taxon>
        <taxon>Craniata</taxon>
        <taxon>Vertebrata</taxon>
        <taxon>Euteleostomi</taxon>
        <taxon>Mammalia</taxon>
        <taxon>Eutheria</taxon>
        <taxon>Laurasiatheria</taxon>
        <taxon>Perissodactyla</taxon>
        <taxon>Equidae</taxon>
        <taxon>Equus</taxon>
    </lineage>
</organism>
<dbReference type="Gene3D" id="6.10.140.140">
    <property type="match status" value="1"/>
</dbReference>
<gene>
    <name evidence="3" type="primary">ZNF12</name>
</gene>
<proteinExistence type="predicted"/>
<dbReference type="InterPro" id="IPR001909">
    <property type="entry name" value="KRAB"/>
</dbReference>